<name>A0A1I6BMD6_9PSEU</name>
<protein>
    <submittedName>
        <fullName evidence="3">Transcriptional regulator, predicted component of viral defense system</fullName>
    </submittedName>
</protein>
<feature type="region of interest" description="Disordered" evidence="1">
    <location>
        <begin position="296"/>
        <end position="337"/>
    </location>
</feature>
<dbReference type="Pfam" id="PF13338">
    <property type="entry name" value="AbiEi_4"/>
    <property type="match status" value="1"/>
</dbReference>
<dbReference type="RefSeq" id="WP_167545685.1">
    <property type="nucleotide sequence ID" value="NZ_FOWC01000032.1"/>
</dbReference>
<dbReference type="AlphaFoldDB" id="A0A1I6BMD6"/>
<evidence type="ECO:0000256" key="1">
    <source>
        <dbReference type="SAM" id="MobiDB-lite"/>
    </source>
</evidence>
<proteinExistence type="predicted"/>
<accession>A0A1I6BMD6</accession>
<gene>
    <name evidence="3" type="ORF">SAMN05421854_1329</name>
</gene>
<evidence type="ECO:0000313" key="3">
    <source>
        <dbReference type="EMBL" id="SFQ81987.1"/>
    </source>
</evidence>
<organism evidence="3 4">
    <name type="scientific">Amycolatopsis rubida</name>
    <dbReference type="NCBI Taxonomy" id="112413"/>
    <lineage>
        <taxon>Bacteria</taxon>
        <taxon>Bacillati</taxon>
        <taxon>Actinomycetota</taxon>
        <taxon>Actinomycetes</taxon>
        <taxon>Pseudonocardiales</taxon>
        <taxon>Pseudonocardiaceae</taxon>
        <taxon>Amycolatopsis</taxon>
    </lineage>
</organism>
<dbReference type="STRING" id="112413.SAMN05421854_1329"/>
<dbReference type="EMBL" id="FOWC01000032">
    <property type="protein sequence ID" value="SFQ81987.1"/>
    <property type="molecule type" value="Genomic_DNA"/>
</dbReference>
<evidence type="ECO:0000259" key="2">
    <source>
        <dbReference type="Pfam" id="PF13338"/>
    </source>
</evidence>
<dbReference type="InterPro" id="IPR025159">
    <property type="entry name" value="AbiEi_N"/>
</dbReference>
<feature type="domain" description="AbiEi antitoxin N-terminal" evidence="2">
    <location>
        <begin position="16"/>
        <end position="56"/>
    </location>
</feature>
<sequence length="337" mass="34818">MRAVDGLEALELVGSTQQGLVTAAQARTAGVSKMQVKRLADAGIVQHLLHGVYALPSAPGGPVQSVRAAWLATGSRPAGSRPLAVVSGESAAAVHRLGDLVPSVHEFSTAVRRQSARDDVRYRKRDLPAGDVTTVDGLPVTTVARTVADLAAAETDSGHLAAVVRDAYTSDEGASDALAAALGPAAKRFGVSDGDALLIGLLKAAGYRPDARTLGLAIPEARDAVVRAIEPHVRDVVAIALAARLRELVPDADAAALRRLAAEAPPPHAFGQEVQDAAVARLPGVLEAVARERLRADETAARRTGHGATDDRDRGGEAAAVAERQAPGRGEASRRRG</sequence>
<evidence type="ECO:0000313" key="4">
    <source>
        <dbReference type="Proteomes" id="UP000199137"/>
    </source>
</evidence>
<dbReference type="Proteomes" id="UP000199137">
    <property type="component" value="Unassembled WGS sequence"/>
</dbReference>
<reference evidence="3 4" key="1">
    <citation type="submission" date="2016-10" db="EMBL/GenBank/DDBJ databases">
        <authorList>
            <person name="de Groot N.N."/>
        </authorList>
    </citation>
    <scope>NUCLEOTIDE SEQUENCE [LARGE SCALE GENOMIC DNA]</scope>
    <source>
        <strain evidence="3 4">DSM 44637</strain>
    </source>
</reference>